<gene>
    <name evidence="1" type="ORF">O3P69_004681</name>
</gene>
<dbReference type="PANTHER" id="PTHR47331">
    <property type="entry name" value="PHD-TYPE DOMAIN-CONTAINING PROTEIN"/>
    <property type="match status" value="1"/>
</dbReference>
<protein>
    <submittedName>
        <fullName evidence="1">Uncharacterized protein</fullName>
    </submittedName>
</protein>
<name>A0AAW0UDY2_SCYPA</name>
<dbReference type="Proteomes" id="UP001487740">
    <property type="component" value="Unassembled WGS sequence"/>
</dbReference>
<comment type="caution">
    <text evidence="1">The sequence shown here is derived from an EMBL/GenBank/DDBJ whole genome shotgun (WGS) entry which is preliminary data.</text>
</comment>
<accession>A0AAW0UDY2</accession>
<dbReference type="PANTHER" id="PTHR47331:SF1">
    <property type="entry name" value="GAG-LIKE PROTEIN"/>
    <property type="match status" value="1"/>
</dbReference>
<reference evidence="1 2" key="1">
    <citation type="submission" date="2023-03" db="EMBL/GenBank/DDBJ databases">
        <title>High-quality genome of Scylla paramamosain provides insights in environmental adaptation.</title>
        <authorList>
            <person name="Zhang L."/>
        </authorList>
    </citation>
    <scope>NUCLEOTIDE SEQUENCE [LARGE SCALE GENOMIC DNA]</scope>
    <source>
        <strain evidence="1">LZ_2023a</strain>
        <tissue evidence="1">Muscle</tissue>
    </source>
</reference>
<keyword evidence="2" id="KW-1185">Reference proteome</keyword>
<evidence type="ECO:0000313" key="2">
    <source>
        <dbReference type="Proteomes" id="UP001487740"/>
    </source>
</evidence>
<dbReference type="EMBL" id="JARAKH010000014">
    <property type="protein sequence ID" value="KAK8397146.1"/>
    <property type="molecule type" value="Genomic_DNA"/>
</dbReference>
<organism evidence="1 2">
    <name type="scientific">Scylla paramamosain</name>
    <name type="common">Mud crab</name>
    <dbReference type="NCBI Taxonomy" id="85552"/>
    <lineage>
        <taxon>Eukaryota</taxon>
        <taxon>Metazoa</taxon>
        <taxon>Ecdysozoa</taxon>
        <taxon>Arthropoda</taxon>
        <taxon>Crustacea</taxon>
        <taxon>Multicrustacea</taxon>
        <taxon>Malacostraca</taxon>
        <taxon>Eumalacostraca</taxon>
        <taxon>Eucarida</taxon>
        <taxon>Decapoda</taxon>
        <taxon>Pleocyemata</taxon>
        <taxon>Brachyura</taxon>
        <taxon>Eubrachyura</taxon>
        <taxon>Portunoidea</taxon>
        <taxon>Portunidae</taxon>
        <taxon>Portuninae</taxon>
        <taxon>Scylla</taxon>
    </lineage>
</organism>
<dbReference type="AlphaFoldDB" id="A0AAW0UDY2"/>
<proteinExistence type="predicted"/>
<sequence length="195" mass="22233">MVAQTAEPRLFIQACTGDMKMNLMSFMKLDSEDWTPRKLTPLEVRKGAECAPFAVRYHFEKIVNGPIGFSCLEAITAYTDARMVTAHECSAMSLVQKLWEGENTWHSEGEDSAMSLEDRRVLQMWTYNIRTVAGHYDLTIPFQDEEPGMPNNTEMVQKRLKRLKRHLARDPAQTTTCRRDRTTDVKGLCRVGASA</sequence>
<evidence type="ECO:0000313" key="1">
    <source>
        <dbReference type="EMBL" id="KAK8397146.1"/>
    </source>
</evidence>